<comment type="cofactor">
    <cofactor evidence="1 9">
        <name>heme</name>
        <dbReference type="ChEBI" id="CHEBI:30413"/>
    </cofactor>
</comment>
<dbReference type="PANTHER" id="PTHR24305">
    <property type="entry name" value="CYTOCHROME P450"/>
    <property type="match status" value="1"/>
</dbReference>
<dbReference type="GO" id="GO:0004497">
    <property type="term" value="F:monooxygenase activity"/>
    <property type="evidence" value="ECO:0007669"/>
    <property type="project" value="UniProtKB-KW"/>
</dbReference>
<reference evidence="10 11" key="1">
    <citation type="journal article" date="2012" name="Appl. Environ. Microbiol.">
        <title>Short-read sequencing for genomic analysis of the brown rot fungus Fibroporia radiculosa.</title>
        <authorList>
            <person name="Tang J.D."/>
            <person name="Perkins A.D."/>
            <person name="Sonstegard T.S."/>
            <person name="Schroeder S.G."/>
            <person name="Burgess S.C."/>
            <person name="Diehl S.V."/>
        </authorList>
    </citation>
    <scope>NUCLEOTIDE SEQUENCE [LARGE SCALE GENOMIC DNA]</scope>
    <source>
        <strain evidence="10 11">TFFH 294</strain>
    </source>
</reference>
<evidence type="ECO:0000256" key="9">
    <source>
        <dbReference type="PIRSR" id="PIRSR602403-1"/>
    </source>
</evidence>
<keyword evidence="11" id="KW-1185">Reference proteome</keyword>
<dbReference type="RefSeq" id="XP_012182730.1">
    <property type="nucleotide sequence ID" value="XM_012327340.1"/>
</dbReference>
<dbReference type="OrthoDB" id="1470350at2759"/>
<dbReference type="InterPro" id="IPR002403">
    <property type="entry name" value="Cyt_P450_E_grp-IV"/>
</dbReference>
<dbReference type="STRING" id="599839.J4HXS4"/>
<feature type="binding site" description="axial binding residue" evidence="9">
    <location>
        <position position="733"/>
    </location>
    <ligand>
        <name>heme</name>
        <dbReference type="ChEBI" id="CHEBI:30413"/>
    </ligand>
    <ligandPart>
        <name>Fe</name>
        <dbReference type="ChEBI" id="CHEBI:18248"/>
    </ligandPart>
</feature>
<keyword evidence="4 9" id="KW-0349">Heme</keyword>
<dbReference type="Pfam" id="PF00067">
    <property type="entry name" value="p450"/>
    <property type="match status" value="2"/>
</dbReference>
<protein>
    <recommendedName>
        <fullName evidence="12">Cytochrome P450</fullName>
    </recommendedName>
</protein>
<dbReference type="PRINTS" id="PR00465">
    <property type="entry name" value="EP450IV"/>
</dbReference>
<evidence type="ECO:0000256" key="3">
    <source>
        <dbReference type="ARBA" id="ARBA00010617"/>
    </source>
</evidence>
<sequence length="797" mass="89317">MEGGLENDVVRNIFDSSAGRSIDVSIPDPCSVGNPVTITFARIVPTARALLIDVAEKGISVDWNAGSLSQYSASRLSLSTQMQDAASILLPDYLSEILSDSSNTDSHVVRNVLLTLLFAGRENYLGWSLHAMLAEPDWMDQLREETAANGGHLTAPAFEEMSRYHKHLTTFYETVQLWPGFPKNARLALCDDMPPALPKLGLPAVKIDKGDYILWSDYHMMQDEETWRFTPGRHLDSKGHFVKPAPPHLNRFGTGPRLCPAAQLAAYELFVVLLCWVAYVLFVKPRFSSLRSLPGPRNPSFLYGNLFQIYHKGNTELHEDWVERYGSTIRSKGWFNEDRLYTMDTKALAHILNHPNIYQKPKMVQFLVAEVVEKGLLAVEGEHHRRQRRIANAAFGAAQIRDVTGIFIEKAIQLRDIWNEEISVLGERARLDVHIGLTKMTLDVIGLAGFDYDLSALKVDEPPNEFNQAFAAMIGPSTGKPSIYPILRYFVPPVRYLPTQRLGRVKKAKAAMRRIGMQLIQQKKAEIAAAMADGNYSKSSRSRDLLTVLLEANLTDDVPEHHRLTDDDVMAQIPTFLVAGHDTTNNSTAWALYALGKASAVQDRLRAELLEVPTETPTMDVLNALPYLDAVVRETLRLYAPVPATLRTAMEDDVIPLKVPFIDTSGQVQYSIRIKKGTPLDIPLLALNRSKVLWGQDAHQFNPERWESIPESAQSIPGAWSNLMTFMSGPHACVGYRFSIVEMKALLFTLIRAFVFELAVPADDITHRSTLVRRPVVRSEIKKGPQLPMIVTMYRAI</sequence>
<dbReference type="AlphaFoldDB" id="J4HXS4"/>
<name>J4HXS4_9APHY</name>
<evidence type="ECO:0000256" key="6">
    <source>
        <dbReference type="ARBA" id="ARBA00023002"/>
    </source>
</evidence>
<dbReference type="PRINTS" id="PR00385">
    <property type="entry name" value="P450"/>
</dbReference>
<dbReference type="InterPro" id="IPR036396">
    <property type="entry name" value="Cyt_P450_sf"/>
</dbReference>
<dbReference type="PROSITE" id="PS00086">
    <property type="entry name" value="CYTOCHROME_P450"/>
    <property type="match status" value="1"/>
</dbReference>
<evidence type="ECO:0000256" key="2">
    <source>
        <dbReference type="ARBA" id="ARBA00005179"/>
    </source>
</evidence>
<dbReference type="CDD" id="cd11069">
    <property type="entry name" value="CYP_FUM15-like"/>
    <property type="match status" value="1"/>
</dbReference>
<dbReference type="EMBL" id="HE797114">
    <property type="protein sequence ID" value="CCM03447.1"/>
    <property type="molecule type" value="Genomic_DNA"/>
</dbReference>
<dbReference type="SUPFAM" id="SSF48264">
    <property type="entry name" value="Cytochrome P450"/>
    <property type="match status" value="2"/>
</dbReference>
<evidence type="ECO:0000256" key="4">
    <source>
        <dbReference type="ARBA" id="ARBA00022617"/>
    </source>
</evidence>
<organism evidence="10 11">
    <name type="scientific">Fibroporia radiculosa</name>
    <dbReference type="NCBI Taxonomy" id="599839"/>
    <lineage>
        <taxon>Eukaryota</taxon>
        <taxon>Fungi</taxon>
        <taxon>Dikarya</taxon>
        <taxon>Basidiomycota</taxon>
        <taxon>Agaricomycotina</taxon>
        <taxon>Agaricomycetes</taxon>
        <taxon>Polyporales</taxon>
        <taxon>Fibroporiaceae</taxon>
        <taxon>Fibroporia</taxon>
    </lineage>
</organism>
<keyword evidence="6" id="KW-0560">Oxidoreductase</keyword>
<evidence type="ECO:0000256" key="8">
    <source>
        <dbReference type="ARBA" id="ARBA00023033"/>
    </source>
</evidence>
<dbReference type="GO" id="GO:0005506">
    <property type="term" value="F:iron ion binding"/>
    <property type="evidence" value="ECO:0007669"/>
    <property type="project" value="InterPro"/>
</dbReference>
<proteinExistence type="inferred from homology"/>
<dbReference type="InterPro" id="IPR017972">
    <property type="entry name" value="Cyt_P450_CS"/>
</dbReference>
<keyword evidence="5 9" id="KW-0479">Metal-binding</keyword>
<gene>
    <name evidence="10" type="ORF">FIBRA_05580</name>
</gene>
<comment type="pathway">
    <text evidence="2">Secondary metabolite biosynthesis.</text>
</comment>
<evidence type="ECO:0008006" key="12">
    <source>
        <dbReference type="Google" id="ProtNLM"/>
    </source>
</evidence>
<evidence type="ECO:0000256" key="5">
    <source>
        <dbReference type="ARBA" id="ARBA00022723"/>
    </source>
</evidence>
<dbReference type="HOGENOM" id="CLU_001570_5_11_1"/>
<evidence type="ECO:0000313" key="10">
    <source>
        <dbReference type="EMBL" id="CCM03447.1"/>
    </source>
</evidence>
<dbReference type="GO" id="GO:0016705">
    <property type="term" value="F:oxidoreductase activity, acting on paired donors, with incorporation or reduction of molecular oxygen"/>
    <property type="evidence" value="ECO:0007669"/>
    <property type="project" value="InterPro"/>
</dbReference>
<evidence type="ECO:0000256" key="7">
    <source>
        <dbReference type="ARBA" id="ARBA00023004"/>
    </source>
</evidence>
<dbReference type="GeneID" id="24098358"/>
<dbReference type="GO" id="GO:0020037">
    <property type="term" value="F:heme binding"/>
    <property type="evidence" value="ECO:0007669"/>
    <property type="project" value="InterPro"/>
</dbReference>
<dbReference type="InterPro" id="IPR050121">
    <property type="entry name" value="Cytochrome_P450_monoxygenase"/>
</dbReference>
<evidence type="ECO:0000256" key="1">
    <source>
        <dbReference type="ARBA" id="ARBA00001971"/>
    </source>
</evidence>
<keyword evidence="8" id="KW-0503">Monooxygenase</keyword>
<dbReference type="PANTHER" id="PTHR24305:SF166">
    <property type="entry name" value="CYTOCHROME P450 12A4, MITOCHONDRIAL-RELATED"/>
    <property type="match status" value="1"/>
</dbReference>
<dbReference type="InterPro" id="IPR001128">
    <property type="entry name" value="Cyt_P450"/>
</dbReference>
<accession>J4HXS4</accession>
<evidence type="ECO:0000313" key="11">
    <source>
        <dbReference type="Proteomes" id="UP000006352"/>
    </source>
</evidence>
<dbReference type="Gene3D" id="1.10.630.10">
    <property type="entry name" value="Cytochrome P450"/>
    <property type="match status" value="2"/>
</dbReference>
<dbReference type="Proteomes" id="UP000006352">
    <property type="component" value="Unassembled WGS sequence"/>
</dbReference>
<keyword evidence="7 9" id="KW-0408">Iron</keyword>
<dbReference type="InParanoid" id="J4HXS4"/>
<comment type="similarity">
    <text evidence="3">Belongs to the cytochrome P450 family.</text>
</comment>